<proteinExistence type="predicted"/>
<evidence type="ECO:0000256" key="1">
    <source>
        <dbReference type="SAM" id="MobiDB-lite"/>
    </source>
</evidence>
<comment type="caution">
    <text evidence="3">The sequence shown here is derived from an EMBL/GenBank/DDBJ whole genome shotgun (WGS) entry which is preliminary data.</text>
</comment>
<evidence type="ECO:0000256" key="2">
    <source>
        <dbReference type="SAM" id="Phobius"/>
    </source>
</evidence>
<keyword evidence="2" id="KW-1133">Transmembrane helix</keyword>
<evidence type="ECO:0000313" key="4">
    <source>
        <dbReference type="Proteomes" id="UP000824094"/>
    </source>
</evidence>
<feature type="transmembrane region" description="Helical" evidence="2">
    <location>
        <begin position="300"/>
        <end position="325"/>
    </location>
</feature>
<dbReference type="Proteomes" id="UP000824094">
    <property type="component" value="Unassembled WGS sequence"/>
</dbReference>
<feature type="region of interest" description="Disordered" evidence="1">
    <location>
        <begin position="435"/>
        <end position="485"/>
    </location>
</feature>
<protein>
    <submittedName>
        <fullName evidence="3">Uncharacterized protein</fullName>
    </submittedName>
</protein>
<accession>A0A9D1MH38</accession>
<reference evidence="3" key="1">
    <citation type="submission" date="2020-10" db="EMBL/GenBank/DDBJ databases">
        <authorList>
            <person name="Gilroy R."/>
        </authorList>
    </citation>
    <scope>NUCLEOTIDE SEQUENCE</scope>
    <source>
        <strain evidence="3">18911</strain>
    </source>
</reference>
<reference evidence="3" key="2">
    <citation type="journal article" date="2021" name="PeerJ">
        <title>Extensive microbial diversity within the chicken gut microbiome revealed by metagenomics and culture.</title>
        <authorList>
            <person name="Gilroy R."/>
            <person name="Ravi A."/>
            <person name="Getino M."/>
            <person name="Pursley I."/>
            <person name="Horton D.L."/>
            <person name="Alikhan N.F."/>
            <person name="Baker D."/>
            <person name="Gharbi K."/>
            <person name="Hall N."/>
            <person name="Watson M."/>
            <person name="Adriaenssens E.M."/>
            <person name="Foster-Nyarko E."/>
            <person name="Jarju S."/>
            <person name="Secka A."/>
            <person name="Antonio M."/>
            <person name="Oren A."/>
            <person name="Chaudhuri R.R."/>
            <person name="La Ragione R."/>
            <person name="Hildebrand F."/>
            <person name="Pallen M.J."/>
        </authorList>
    </citation>
    <scope>NUCLEOTIDE SEQUENCE</scope>
    <source>
        <strain evidence="3">18911</strain>
    </source>
</reference>
<feature type="transmembrane region" description="Helical" evidence="2">
    <location>
        <begin position="120"/>
        <end position="146"/>
    </location>
</feature>
<dbReference type="AlphaFoldDB" id="A0A9D1MH38"/>
<feature type="compositionally biased region" description="Polar residues" evidence="1">
    <location>
        <begin position="475"/>
        <end position="485"/>
    </location>
</feature>
<feature type="transmembrane region" description="Helical" evidence="2">
    <location>
        <begin position="337"/>
        <end position="356"/>
    </location>
</feature>
<organism evidence="3 4">
    <name type="scientific">Candidatus Stercoripulliclostridium merdigallinarum</name>
    <dbReference type="NCBI Taxonomy" id="2840951"/>
    <lineage>
        <taxon>Bacteria</taxon>
        <taxon>Bacillati</taxon>
        <taxon>Bacillota</taxon>
        <taxon>Clostridia</taxon>
        <taxon>Eubacteriales</taxon>
        <taxon>Candidatus Stercoripulliclostridium</taxon>
    </lineage>
</organism>
<dbReference type="EMBL" id="DVNF01000065">
    <property type="protein sequence ID" value="HIU60161.1"/>
    <property type="molecule type" value="Genomic_DNA"/>
</dbReference>
<keyword evidence="2" id="KW-0472">Membrane</keyword>
<feature type="transmembrane region" description="Helical" evidence="2">
    <location>
        <begin position="404"/>
        <end position="423"/>
    </location>
</feature>
<sequence>MAQAPLATNKMFTAKWTERDEAVLVDLLKRKIHEIKWEIHESDSPYTRAKLRKTRAEYKKLLDKVERGDYDANILAAELKTHSEYNTVQRQKREKALGRYADAYAGIDFDFESYFSKTRYFGAACPLVMLILTVLLLVALFLSSFLSADMINSVNDTFYYSTGMRLSLTSIAYIRLGPNEMDFEVPNDGNWPSGTYYDSSQATPQGQQWRDPVEQTYPDTVWLYADLKMSSIDITVYDVIKALFRTPMMSENRIDVIENLDEMQGPSWYYVRFIRDRADDIVIERDENGDLNGLNIVRHIATYGTIVFLVLTIVLSAIELIMNIGRLFSYTSRRLHALPIFILLCILLTAFCPAFIELDSLTAEGVQTAFTNYFSTNWDYFITAELVDASGAAVATPALTCINLLFPILAVIPFVVALMPLVFRNRPAQTVTFVPKGNKPHTYAGHSTPTKAGQPGDKHALSKNKGGKVAMAGSRSPQTSRLPKR</sequence>
<evidence type="ECO:0000313" key="3">
    <source>
        <dbReference type="EMBL" id="HIU60161.1"/>
    </source>
</evidence>
<gene>
    <name evidence="3" type="ORF">IAB05_02075</name>
</gene>
<name>A0A9D1MH38_9FIRM</name>
<keyword evidence="2" id="KW-0812">Transmembrane</keyword>